<protein>
    <recommendedName>
        <fullName evidence="4">2-oxoglutarate dehydrogenase E1 component</fullName>
    </recommendedName>
    <alternativeName>
        <fullName evidence="7">Alpha-ketoglutarate dehydrogenase</fullName>
    </alternativeName>
</protein>
<dbReference type="Pfam" id="PF02779">
    <property type="entry name" value="Transket_pyr"/>
    <property type="match status" value="1"/>
</dbReference>
<comment type="function">
    <text evidence="2">E1 component of the 2-oxoglutarate dehydrogenase (OGDH) complex which catalyzes the decarboxylation of 2-oxoglutarate, the first step in the conversion of 2-oxoglutarate to succinyl-CoA and CO(2).</text>
</comment>
<gene>
    <name evidence="9" type="ORF">C8D77_101472</name>
</gene>
<keyword evidence="6" id="KW-0786">Thiamine pyrophosphate</keyword>
<keyword evidence="5" id="KW-0560">Oxidoreductase</keyword>
<dbReference type="InterPro" id="IPR001017">
    <property type="entry name" value="DH_E1"/>
</dbReference>
<dbReference type="SMART" id="SM00861">
    <property type="entry name" value="Transket_pyr"/>
    <property type="match status" value="1"/>
</dbReference>
<dbReference type="InterPro" id="IPR005475">
    <property type="entry name" value="Transketolase-like_Pyr-bd"/>
</dbReference>
<evidence type="ECO:0000313" key="9">
    <source>
        <dbReference type="EMBL" id="PWJ93792.1"/>
    </source>
</evidence>
<dbReference type="SUPFAM" id="SSF52922">
    <property type="entry name" value="TK C-terminal domain-like"/>
    <property type="match status" value="1"/>
</dbReference>
<name>A0A8E2WGB7_RHILI</name>
<evidence type="ECO:0000256" key="5">
    <source>
        <dbReference type="ARBA" id="ARBA00023002"/>
    </source>
</evidence>
<dbReference type="CDD" id="cd02000">
    <property type="entry name" value="TPP_E1_PDC_ADC_BCADC"/>
    <property type="match status" value="1"/>
</dbReference>
<comment type="cofactor">
    <cofactor evidence="1">
        <name>thiamine diphosphate</name>
        <dbReference type="ChEBI" id="CHEBI:58937"/>
    </cofactor>
</comment>
<dbReference type="AlphaFoldDB" id="A0A8E2WGB7"/>
<sequence length="670" mass="71220">MNVSVGVSRQPLKELDMNFAREMFARTAFIRAFEAKAWALTQTNPPRVMGSMHFCAGQEAVPLGAVAGLQEEDQLIATYRGHGWALAAGLDPHSVMAEICQKAEGLNGGRAGSPYFMAPDTRFIGENSIVGAGTTMACGVALANLSLGNGRIVVVSIGDGAMNQGASHEAFAFAAAKKLPVIFVVENNGWSELTATSDMFLVERLAQRANGYGIPAATINGADPMIVRDSIALAAARARAGQGPSLLECRVPRLWGHYNRDIEHYRSKSDKAEAEARDPLTELRGRLLASGVPAEDLDRIVALQDKQVEHLVETVMSSRDPDPNSARSNVIAPLLTAGRKIPKVVETREMTYIEAVNAALRAELENEPRTLVYGEDVGKGGGIFGASRYLQRDFGADRVFDTPIAENAILGSAVGAALAGMKPIVEIMWADFIFVALDQLVNQAANIRYITGGKSSVPMVVRTQQGATPGSCAQHSQSIEAMLAHVPGLKVALAATASDVYSLLRSAAADPDPCVVIESRSLYQTKSMVELTDGAEAVGTARKRRDGKDAVILTWGTMVGPSLAAAEALSAGKLDVGVLDLRWLNPLDEKAVVDAVTTANGKVLIVHEAVRTGGFAGEIAMRIRELVPKMDVRISRLTTPDVRMPSSPVLQKALLPNPETIAAAAKTLAS</sequence>
<evidence type="ECO:0000256" key="6">
    <source>
        <dbReference type="ARBA" id="ARBA00023052"/>
    </source>
</evidence>
<dbReference type="InterPro" id="IPR033248">
    <property type="entry name" value="Transketolase_C"/>
</dbReference>
<evidence type="ECO:0000256" key="4">
    <source>
        <dbReference type="ARBA" id="ARBA00013321"/>
    </source>
</evidence>
<keyword evidence="9" id="KW-0670">Pyruvate</keyword>
<dbReference type="Pfam" id="PF02780">
    <property type="entry name" value="Transketolase_C"/>
    <property type="match status" value="1"/>
</dbReference>
<evidence type="ECO:0000313" key="10">
    <source>
        <dbReference type="Proteomes" id="UP000245631"/>
    </source>
</evidence>
<organism evidence="9 10">
    <name type="scientific">Rhizobium loti</name>
    <name type="common">Mesorhizobium loti</name>
    <dbReference type="NCBI Taxonomy" id="381"/>
    <lineage>
        <taxon>Bacteria</taxon>
        <taxon>Pseudomonadati</taxon>
        <taxon>Pseudomonadota</taxon>
        <taxon>Alphaproteobacteria</taxon>
        <taxon>Hyphomicrobiales</taxon>
        <taxon>Phyllobacteriaceae</taxon>
        <taxon>Mesorhizobium</taxon>
    </lineage>
</organism>
<dbReference type="Pfam" id="PF00676">
    <property type="entry name" value="E1_dh"/>
    <property type="match status" value="1"/>
</dbReference>
<comment type="caution">
    <text evidence="9">The sequence shown here is derived from an EMBL/GenBank/DDBJ whole genome shotgun (WGS) entry which is preliminary data.</text>
</comment>
<accession>A0A8E2WGB7</accession>
<dbReference type="GeneID" id="61049818"/>
<evidence type="ECO:0000259" key="8">
    <source>
        <dbReference type="SMART" id="SM00861"/>
    </source>
</evidence>
<dbReference type="CDD" id="cd07036">
    <property type="entry name" value="TPP_PYR_E1-PDHc-beta_like"/>
    <property type="match status" value="1"/>
</dbReference>
<dbReference type="PANTHER" id="PTHR43257:SF2">
    <property type="entry name" value="PYRUVATE DEHYDROGENASE E1 COMPONENT SUBUNIT BETA"/>
    <property type="match status" value="1"/>
</dbReference>
<dbReference type="SUPFAM" id="SSF52518">
    <property type="entry name" value="Thiamin diphosphate-binding fold (THDP-binding)"/>
    <property type="match status" value="2"/>
</dbReference>
<dbReference type="InterPro" id="IPR009014">
    <property type="entry name" value="Transketo_C/PFOR_II"/>
</dbReference>
<dbReference type="Gene3D" id="3.40.50.920">
    <property type="match status" value="1"/>
</dbReference>
<dbReference type="RefSeq" id="WP_210266356.1">
    <property type="nucleotide sequence ID" value="NZ_QGGH01000001.1"/>
</dbReference>
<evidence type="ECO:0000256" key="2">
    <source>
        <dbReference type="ARBA" id="ARBA00003906"/>
    </source>
</evidence>
<comment type="subunit">
    <text evidence="3">Homodimer. Part of the 2-oxoglutarate dehydrogenase (OGDH) complex composed of E1 (2-oxoglutarate dehydrogenase), E2 (dihydrolipoamide succinyltransferase) and E3 (dihydrolipoamide dehydrogenase); the complex contains multiple copies of the three enzymatic components (E1, E2 and E3).</text>
</comment>
<dbReference type="EMBL" id="QGGH01000001">
    <property type="protein sequence ID" value="PWJ93792.1"/>
    <property type="molecule type" value="Genomic_DNA"/>
</dbReference>
<reference evidence="9 10" key="1">
    <citation type="submission" date="2018-05" db="EMBL/GenBank/DDBJ databases">
        <title>Genomic Encyclopedia of Type Strains, Phase IV (KMG-IV): sequencing the most valuable type-strain genomes for metagenomic binning, comparative biology and taxonomic classification.</title>
        <authorList>
            <person name="Goeker M."/>
        </authorList>
    </citation>
    <scope>NUCLEOTIDE SEQUENCE [LARGE SCALE GENOMIC DNA]</scope>
    <source>
        <strain evidence="9 10">DSM 2626</strain>
    </source>
</reference>
<dbReference type="InterPro" id="IPR029061">
    <property type="entry name" value="THDP-binding"/>
</dbReference>
<feature type="domain" description="Transketolase-like pyrimidine-binding" evidence="8">
    <location>
        <begin position="350"/>
        <end position="525"/>
    </location>
</feature>
<proteinExistence type="predicted"/>
<evidence type="ECO:0000256" key="7">
    <source>
        <dbReference type="ARBA" id="ARBA00030680"/>
    </source>
</evidence>
<evidence type="ECO:0000256" key="1">
    <source>
        <dbReference type="ARBA" id="ARBA00001964"/>
    </source>
</evidence>
<dbReference type="PANTHER" id="PTHR43257">
    <property type="entry name" value="PYRUVATE DEHYDROGENASE E1 COMPONENT BETA SUBUNIT"/>
    <property type="match status" value="1"/>
</dbReference>
<dbReference type="Proteomes" id="UP000245631">
    <property type="component" value="Unassembled WGS sequence"/>
</dbReference>
<evidence type="ECO:0000256" key="3">
    <source>
        <dbReference type="ARBA" id="ARBA00011301"/>
    </source>
</evidence>
<dbReference type="FunFam" id="3.40.50.970:FF:000001">
    <property type="entry name" value="Pyruvate dehydrogenase E1 beta subunit"/>
    <property type="match status" value="1"/>
</dbReference>
<dbReference type="GO" id="GO:0016624">
    <property type="term" value="F:oxidoreductase activity, acting on the aldehyde or oxo group of donors, disulfide as acceptor"/>
    <property type="evidence" value="ECO:0007669"/>
    <property type="project" value="InterPro"/>
</dbReference>
<dbReference type="Gene3D" id="3.40.50.970">
    <property type="match status" value="2"/>
</dbReference>